<dbReference type="Proteomes" id="UP000694866">
    <property type="component" value="Unplaced"/>
</dbReference>
<dbReference type="KEGG" id="fas:105270752"/>
<evidence type="ECO:0000256" key="1">
    <source>
        <dbReference type="SAM" id="MobiDB-lite"/>
    </source>
</evidence>
<name>A0A9R1U5Y2_9HYME</name>
<dbReference type="GeneID" id="105270752"/>
<feature type="compositionally biased region" description="Basic and acidic residues" evidence="1">
    <location>
        <begin position="908"/>
        <end position="917"/>
    </location>
</feature>
<feature type="region of interest" description="Disordered" evidence="1">
    <location>
        <begin position="1228"/>
        <end position="1272"/>
    </location>
</feature>
<dbReference type="Gene3D" id="3.90.70.120">
    <property type="match status" value="5"/>
</dbReference>
<feature type="region of interest" description="Disordered" evidence="1">
    <location>
        <begin position="700"/>
        <end position="748"/>
    </location>
</feature>
<evidence type="ECO:0000313" key="3">
    <source>
        <dbReference type="RefSeq" id="XP_011310196.1"/>
    </source>
</evidence>
<organism evidence="2 3">
    <name type="scientific">Fopius arisanus</name>
    <dbReference type="NCBI Taxonomy" id="64838"/>
    <lineage>
        <taxon>Eukaryota</taxon>
        <taxon>Metazoa</taxon>
        <taxon>Ecdysozoa</taxon>
        <taxon>Arthropoda</taxon>
        <taxon>Hexapoda</taxon>
        <taxon>Insecta</taxon>
        <taxon>Pterygota</taxon>
        <taxon>Neoptera</taxon>
        <taxon>Endopterygota</taxon>
        <taxon>Hymenoptera</taxon>
        <taxon>Apocrita</taxon>
        <taxon>Ichneumonoidea</taxon>
        <taxon>Braconidae</taxon>
        <taxon>Opiinae</taxon>
        <taxon>Fopius</taxon>
    </lineage>
</organism>
<feature type="compositionally biased region" description="Basic residues" evidence="1">
    <location>
        <begin position="2047"/>
        <end position="2059"/>
    </location>
</feature>
<feature type="region of interest" description="Disordered" evidence="1">
    <location>
        <begin position="2047"/>
        <end position="2072"/>
    </location>
</feature>
<dbReference type="OrthoDB" id="7672055at2759"/>
<dbReference type="PANTHER" id="PTHR40552">
    <property type="entry name" value="AT05186P-RELATED"/>
    <property type="match status" value="1"/>
</dbReference>
<keyword evidence="2" id="KW-1185">Reference proteome</keyword>
<protein>
    <submittedName>
        <fullName evidence="3">Uncharacterized protein</fullName>
    </submittedName>
</protein>
<feature type="compositionally biased region" description="Acidic residues" evidence="1">
    <location>
        <begin position="918"/>
        <end position="960"/>
    </location>
</feature>
<sequence>MVKPKDGRGALGHREWLRELADCDRIISDEEVEAFGQIPGDGTVNSEDEADEELEAERLRLNDILGLPTDTYSLTRIKITLPDSTNYGVRSGITHMKMKIFSPFSRGLQGGAIGIAALATSGLRKPRLWTESLMDQIIEDGDAYFCDSYRDIKTPNRRNLTVLQLKKSLIIQRSHKALVNIDEAAYTGTFRSIKPTEMHLVKALELFFRSYDAAVLISPGLSIAIWREGKGFNIFDGQPRDRNLKPDDNGSAKLITLNDLNGVFFIILEKSNVKNEYFVLYPIGVRGIVRLSEDEDEGGGQEPPQRRPSGYIIQGTFRALVRGSFHLHHPSIPQDLQGRSHLIIAIAALVYSRLISPAKWTTPMLDLIINQSHIYLVDLFRVLDKKFTDNASLGIGDLLGDFFFGVYGAKVKVWENVVPGQAKKGKSTIDSGFRDFFKANELGILEVKRTFYAVWKDSGKFYFLDPFGCDAEGFRVDPSDPDEQIRYQSAAAGLTMNSSINELMEVILENTGNTEKDPFFLHGVQVLYVKTHSSVDAPGGTVVFREKRTNRRPVPPAPPQAGSDHCVGKIDAIPRPRIGDEKTKTVESQFPQPMTNVRDFMKTEEELTVLGTDHADLQPIKFYKIVNPRRIILQGSKNCLSEEFDENSRGRQCLSIALAVISFAKVKPSGKWRSTDLDYLIAAGNRAHEDLIKWIQKGSPRLTEESGDVEDEGEDEEDEEDEEEENEEAEDEDGDRQLGRAPSHVDVSMLPPRMKFGEYDVKFSSRMSISQGDADPIVNLGEALDRYFIKYHELILENKRLMYPLWKSNGNYFVFNPYGSDDEGWRLRGHPGSLIVTDSVNELVDVLHGILEFNDRKFSLHFVHIETVGPGNKYKSPVEVETPVEDVEKYQVVFLPVTDADVAALRPEPTEDIRGGEENEELEIAEEEEEEEEDEDEEKEEENENEDEENEVEAEGEEAGETLGIPVQEAPLVDPLLEVPEQDRPDAPEQLNFFLITTNVKLEDEEIDENAREALEYERLKYNHPPPYVLPPKKVLAMLLAAKKATKSIPSLVSCFSIDSRLAVKTDLPPVDTDNVPVIESPSAESNSKLIKLPPKKYLFSRIPPIGFTPLRAINEKFIHDERVDGKMDGDCRSKKLKATTSESFYLTEVPQVLGGVRIQPSIIPLGPVIMTPTPKFKVKPCHGEKMQCRLSEVERRDFNLEKIVCYTEDILFDMIFPMLKFDERAEEEEKVKESEEVEPLELGLEEEREDTINPDENGSEIPPSEDPEEIDGDVPQDLEKVPETIGLHYVNDSLSILRGNSRLEFQEIPDHHLNASYFAAILCILGKIKTDVSEIPSTLLDEILLFSRKIHTKTGNLRYKLFRIFRNLEFMGTKFNVILKQTAYADPESFEGDELSKRLQLYLQSHATGILVFSSGSYGFWCSNGNFYLFDPHSCDKDGKRQETGTCCLLEFSTIEDLTRKIEENSGISKNEPYRIHTLCITHMEEIKPKRKPKKVPHKKCKTEELSSALERDEPEVTVSPKPSVSLIELKSWLNDHRRPMPFDVTHQTFRALNNFQAAALEVPVIVNDITRPNLPPFKRSIEPNTRIRRKPFDRKFKEHSIILEPIDLCTMAWACIRDPKEWGTRTIKGIYEASQDLAFDSLLAAEDSTVSGMIDGLLPEFEIANYRFISVLAPMHVGKLYATEGWNLSMSLKKIFDTPIYSGAVLLCERAHIGVMKRRDCLYGWWGVTGTKNLRIITSNSFEDFLKLLVMEIDEPEEVEFKMRVVTISYARKMDPDCDDLRGLHEPAITSSLPQIYRYDGEPYDIEEMFRVTVPSPGPLFIPGTVAIDHRDSIKEPSLKRCYFVAVVVLMVKRDVMQSPMASMIDKILQVADNLYREFNNPVYHTEHILRNITIMNRIFDFRDVASGLMPFTENPKTGQSNCCDLVRTEMKRHFKRHNDGILHFTNCCYGFWYSRSTDCYYYLDPYSCNSNGRRSVNGSACLCVFTNICQMVKQILSNRSVETTGFFIHRLHVESINVASYPTFQEDPMWVYLDYHWSSHHAPKVPKKKKKKRKGKIREDEEESVGSPRKGSWNNYTIEVPQLIYSIWGTLGAYDSHFGERAGRNQAAICLAVLAMQYLCHPSRWTTGILDSSVICGDSYHTESLKNSVKRGSKFSNLFNLQPCFKVFPHIWRIEYLPSVCGTLYGGGGRQPLAGVLKGALKESKNIILKCGKITLALHSSEDGFYVADPCWTGPPLFLRNRGAIYVLRCYNFNTLIYALVKMINSNQRLEFSLTPIVFEFKHEVCRSSEEKRHVEGKRIVMDAVGIRPGIARSPRLPVCGATIANDEDDYETYRKNIEIGMKYGERMEHPVAPSPMPCLERDRTRNVLVSTKWRTHRGVSKPRVRRSPLVDPRIAKQLASSSSSEESFAKILEDCDRYPRILDFTADKHVESPMKRLTRKRVVPEAPLTKPLDCLPPRKFIMKRSKKEFKRRTKEMADDVFKTWKHRVREDKSDGSEGVAGGGETDREDGEDGEDGEDEEDEGEGDDEGEAEETDG</sequence>
<reference evidence="3" key="1">
    <citation type="submission" date="2025-08" db="UniProtKB">
        <authorList>
            <consortium name="RefSeq"/>
        </authorList>
    </citation>
    <scope>IDENTIFICATION</scope>
    <source>
        <strain evidence="3">USDA-PBARC FA_bdor</strain>
        <tissue evidence="3">Whole organism</tissue>
    </source>
</reference>
<feature type="compositionally biased region" description="Acidic residues" evidence="1">
    <location>
        <begin position="1236"/>
        <end position="1254"/>
    </location>
</feature>
<feature type="region of interest" description="Disordered" evidence="1">
    <location>
        <begin position="2484"/>
        <end position="2540"/>
    </location>
</feature>
<accession>A0A9R1U5Y2</accession>
<dbReference type="PANTHER" id="PTHR40552:SF6">
    <property type="entry name" value="FI09606P-RELATED"/>
    <property type="match status" value="1"/>
</dbReference>
<feature type="compositionally biased region" description="Acidic residues" evidence="1">
    <location>
        <begin position="705"/>
        <end position="734"/>
    </location>
</feature>
<feature type="region of interest" description="Disordered" evidence="1">
    <location>
        <begin position="903"/>
        <end position="966"/>
    </location>
</feature>
<proteinExistence type="predicted"/>
<gene>
    <name evidence="3" type="primary">LOC105270752</name>
</gene>
<dbReference type="RefSeq" id="XP_011310196.1">
    <property type="nucleotide sequence ID" value="XM_011311894.1"/>
</dbReference>
<feature type="compositionally biased region" description="Acidic residues" evidence="1">
    <location>
        <begin position="2510"/>
        <end position="2540"/>
    </location>
</feature>
<feature type="compositionally biased region" description="Basic and acidic residues" evidence="1">
    <location>
        <begin position="2484"/>
        <end position="2499"/>
    </location>
</feature>
<evidence type="ECO:0000313" key="2">
    <source>
        <dbReference type="Proteomes" id="UP000694866"/>
    </source>
</evidence>